<keyword evidence="5 10" id="KW-0732">Signal</keyword>
<keyword evidence="4 8" id="KW-0399">Innate immunity</keyword>
<dbReference type="GO" id="GO:0008270">
    <property type="term" value="F:zinc ion binding"/>
    <property type="evidence" value="ECO:0007669"/>
    <property type="project" value="InterPro"/>
</dbReference>
<proteinExistence type="inferred from homology"/>
<dbReference type="InterPro" id="IPR002502">
    <property type="entry name" value="Amidase_domain"/>
</dbReference>
<evidence type="ECO:0000256" key="2">
    <source>
        <dbReference type="ARBA" id="ARBA00007553"/>
    </source>
</evidence>
<evidence type="ECO:0000256" key="10">
    <source>
        <dbReference type="SAM" id="SignalP"/>
    </source>
</evidence>
<dbReference type="InParanoid" id="A0A7R8V4B0"/>
<feature type="chain" id="PRO_5031235506" description="Peptidoglycan-recognition protein" evidence="10">
    <location>
        <begin position="21"/>
        <end position="188"/>
    </location>
</feature>
<evidence type="ECO:0000256" key="1">
    <source>
        <dbReference type="ARBA" id="ARBA00004613"/>
    </source>
</evidence>
<dbReference type="PANTHER" id="PTHR11022:SF77">
    <property type="entry name" value="PEPTIDOGLYCAN-RECOGNITION PROTEIN LB"/>
    <property type="match status" value="1"/>
</dbReference>
<keyword evidence="14" id="KW-1185">Reference proteome</keyword>
<feature type="signal peptide" evidence="10">
    <location>
        <begin position="1"/>
        <end position="20"/>
    </location>
</feature>
<evidence type="ECO:0000259" key="11">
    <source>
        <dbReference type="SMART" id="SM00644"/>
    </source>
</evidence>
<evidence type="ECO:0000256" key="4">
    <source>
        <dbReference type="ARBA" id="ARBA00022588"/>
    </source>
</evidence>
<dbReference type="PANTHER" id="PTHR11022">
    <property type="entry name" value="PEPTIDOGLYCAN RECOGNITION PROTEIN"/>
    <property type="match status" value="1"/>
</dbReference>
<evidence type="ECO:0000259" key="12">
    <source>
        <dbReference type="SMART" id="SM00701"/>
    </source>
</evidence>
<dbReference type="OMA" id="TPECMKS"/>
<dbReference type="GO" id="GO:0009253">
    <property type="term" value="P:peptidoglycan catabolic process"/>
    <property type="evidence" value="ECO:0007669"/>
    <property type="project" value="InterPro"/>
</dbReference>
<dbReference type="OrthoDB" id="10001926at2759"/>
<dbReference type="AlphaFoldDB" id="A0A7R8V4B0"/>
<dbReference type="InterPro" id="IPR017331">
    <property type="entry name" value="Peptidoglycan_recognition"/>
</dbReference>
<keyword evidence="7" id="KW-1015">Disulfide bond</keyword>
<dbReference type="GO" id="GO:0045087">
    <property type="term" value="P:innate immune response"/>
    <property type="evidence" value="ECO:0007669"/>
    <property type="project" value="UniProtKB-KW"/>
</dbReference>
<keyword evidence="3" id="KW-0964">Secreted</keyword>
<accession>A0A7R8V4B0</accession>
<dbReference type="SMART" id="SM00701">
    <property type="entry name" value="PGRP"/>
    <property type="match status" value="1"/>
</dbReference>
<evidence type="ECO:0000313" key="13">
    <source>
        <dbReference type="EMBL" id="CAD7092428.1"/>
    </source>
</evidence>
<comment type="subcellular location">
    <subcellularLocation>
        <location evidence="1">Secreted</location>
    </subcellularLocation>
</comment>
<feature type="disulfide bond" evidence="9">
    <location>
        <begin position="56"/>
        <end position="62"/>
    </location>
</feature>
<dbReference type="GO" id="GO:0005576">
    <property type="term" value="C:extracellular region"/>
    <property type="evidence" value="ECO:0007669"/>
    <property type="project" value="UniProtKB-SubCell"/>
</dbReference>
<dbReference type="Proteomes" id="UP000594454">
    <property type="component" value="Chromosome 6"/>
</dbReference>
<dbReference type="EMBL" id="LR899014">
    <property type="protein sequence ID" value="CAD7092428.1"/>
    <property type="molecule type" value="Genomic_DNA"/>
</dbReference>
<dbReference type="PIRSF" id="PIRSF037945">
    <property type="entry name" value="PGRPs"/>
    <property type="match status" value="1"/>
</dbReference>
<dbReference type="InterPro" id="IPR006619">
    <property type="entry name" value="PGRP_domain_met/bac"/>
</dbReference>
<evidence type="ECO:0000256" key="3">
    <source>
        <dbReference type="ARBA" id="ARBA00022525"/>
    </source>
</evidence>
<dbReference type="FunFam" id="3.40.80.10:FF:000001">
    <property type="entry name" value="Peptidoglycan recognition protein 1"/>
    <property type="match status" value="1"/>
</dbReference>
<dbReference type="InterPro" id="IPR036505">
    <property type="entry name" value="Amidase/PGRP_sf"/>
</dbReference>
<evidence type="ECO:0000256" key="9">
    <source>
        <dbReference type="PIRSR" id="PIRSR037945-1"/>
    </source>
</evidence>
<dbReference type="GO" id="GO:0042834">
    <property type="term" value="F:peptidoglycan binding"/>
    <property type="evidence" value="ECO:0007669"/>
    <property type="project" value="InterPro"/>
</dbReference>
<dbReference type="SUPFAM" id="SSF55846">
    <property type="entry name" value="N-acetylmuramoyl-L-alanine amidase-like"/>
    <property type="match status" value="1"/>
</dbReference>
<reference evidence="13 14" key="1">
    <citation type="submission" date="2020-11" db="EMBL/GenBank/DDBJ databases">
        <authorList>
            <person name="Wallbank WR R."/>
            <person name="Pardo Diaz C."/>
            <person name="Kozak K."/>
            <person name="Martin S."/>
            <person name="Jiggins C."/>
            <person name="Moest M."/>
            <person name="Warren A I."/>
            <person name="Generalovic N T."/>
            <person name="Byers J.R.P. K."/>
            <person name="Montejo-Kovacevich G."/>
            <person name="Yen C E."/>
        </authorList>
    </citation>
    <scope>NUCLEOTIDE SEQUENCE [LARGE SCALE GENOMIC DNA]</scope>
</reference>
<gene>
    <name evidence="13" type="ORF">HERILL_LOCUS14788</name>
</gene>
<evidence type="ECO:0000256" key="7">
    <source>
        <dbReference type="ARBA" id="ARBA00023157"/>
    </source>
</evidence>
<dbReference type="Pfam" id="PF01510">
    <property type="entry name" value="Amidase_2"/>
    <property type="match status" value="1"/>
</dbReference>
<dbReference type="FunCoup" id="A0A7R8V4B0">
    <property type="interactions" value="93"/>
</dbReference>
<dbReference type="GO" id="GO:0008745">
    <property type="term" value="F:N-acetylmuramoyl-L-alanine amidase activity"/>
    <property type="evidence" value="ECO:0007669"/>
    <property type="project" value="InterPro"/>
</dbReference>
<dbReference type="InterPro" id="IPR015510">
    <property type="entry name" value="PGRP"/>
</dbReference>
<comment type="similarity">
    <text evidence="2 8">Belongs to the N-acetylmuramoyl-L-alanine amidase 2 family.</text>
</comment>
<dbReference type="CDD" id="cd06583">
    <property type="entry name" value="PGRP"/>
    <property type="match status" value="1"/>
</dbReference>
<dbReference type="SMART" id="SM00644">
    <property type="entry name" value="Ami_2"/>
    <property type="match status" value="1"/>
</dbReference>
<evidence type="ECO:0000313" key="14">
    <source>
        <dbReference type="Proteomes" id="UP000594454"/>
    </source>
</evidence>
<feature type="domain" description="Peptidoglycan recognition protein family" evidence="12">
    <location>
        <begin position="19"/>
        <end position="162"/>
    </location>
</feature>
<evidence type="ECO:0000256" key="6">
    <source>
        <dbReference type="ARBA" id="ARBA00022859"/>
    </source>
</evidence>
<feature type="domain" description="N-acetylmuramoyl-L-alanine amidase" evidence="11">
    <location>
        <begin position="30"/>
        <end position="168"/>
    </location>
</feature>
<protein>
    <recommendedName>
        <fullName evidence="8">Peptidoglycan-recognition protein</fullName>
    </recommendedName>
</protein>
<keyword evidence="6 8" id="KW-0391">Immunity</keyword>
<name>A0A7R8V4B0_HERIL</name>
<evidence type="ECO:0000256" key="8">
    <source>
        <dbReference type="PIRNR" id="PIRNR037945"/>
    </source>
</evidence>
<organism evidence="13 14">
    <name type="scientific">Hermetia illucens</name>
    <name type="common">Black soldier fly</name>
    <dbReference type="NCBI Taxonomy" id="343691"/>
    <lineage>
        <taxon>Eukaryota</taxon>
        <taxon>Metazoa</taxon>
        <taxon>Ecdysozoa</taxon>
        <taxon>Arthropoda</taxon>
        <taxon>Hexapoda</taxon>
        <taxon>Insecta</taxon>
        <taxon>Pterygota</taxon>
        <taxon>Neoptera</taxon>
        <taxon>Endopterygota</taxon>
        <taxon>Diptera</taxon>
        <taxon>Brachycera</taxon>
        <taxon>Stratiomyomorpha</taxon>
        <taxon>Stratiomyidae</taxon>
        <taxon>Hermetiinae</taxon>
        <taxon>Hermetia</taxon>
    </lineage>
</organism>
<sequence>MFKLAGVVLILSVLVSENSALITRAQWGARTSKSVSKFSGQIPYVVIHHTYEPAVCLTTEDCIAAMQYIQDLHMDQNGWGDIGYSFAVGGDGEIYEGRGWNVVGAHAPGYNSKSVGIVFIGDYRTDLPSFKMLKAAVDFIAAGVTTGLIAPDYKLIGHRQAKATECPGDRLFSEIITWDHWTASPTPN</sequence>
<dbReference type="Gene3D" id="3.40.80.10">
    <property type="entry name" value="Peptidoglycan recognition protein-like"/>
    <property type="match status" value="1"/>
</dbReference>
<evidence type="ECO:0000256" key="5">
    <source>
        <dbReference type="ARBA" id="ARBA00022729"/>
    </source>
</evidence>